<dbReference type="PANTHER" id="PTHR11506">
    <property type="entry name" value="LYSOSOME-ASSOCIATED MEMBRANE GLYCOPROTEIN"/>
    <property type="match status" value="1"/>
</dbReference>
<evidence type="ECO:0000256" key="5">
    <source>
        <dbReference type="ARBA" id="ARBA00023136"/>
    </source>
</evidence>
<evidence type="ECO:0000256" key="7">
    <source>
        <dbReference type="SAM" id="Phobius"/>
    </source>
</evidence>
<dbReference type="GO" id="GO:0005765">
    <property type="term" value="C:lysosomal membrane"/>
    <property type="evidence" value="ECO:0007669"/>
    <property type="project" value="TreeGrafter"/>
</dbReference>
<name>A0A9Q1BQD7_HOLLE</name>
<dbReference type="InterPro" id="IPR002000">
    <property type="entry name" value="Lysosome-assoc_membr_glycop"/>
</dbReference>
<comment type="subcellular location">
    <subcellularLocation>
        <location evidence="1">Cell membrane</location>
        <topology evidence="1">Single-pass type I membrane protein</topology>
    </subcellularLocation>
</comment>
<dbReference type="GO" id="GO:0031902">
    <property type="term" value="C:late endosome membrane"/>
    <property type="evidence" value="ECO:0007669"/>
    <property type="project" value="TreeGrafter"/>
</dbReference>
<evidence type="ECO:0000256" key="6">
    <source>
        <dbReference type="ARBA" id="ARBA00023180"/>
    </source>
</evidence>
<dbReference type="AlphaFoldDB" id="A0A9Q1BQD7"/>
<dbReference type="EMBL" id="JAIZAY010000013">
    <property type="protein sequence ID" value="KAJ8030881.1"/>
    <property type="molecule type" value="Genomic_DNA"/>
</dbReference>
<accession>A0A9Q1BQD7</accession>
<keyword evidence="2 7" id="KW-0812">Transmembrane</keyword>
<dbReference type="GO" id="GO:0072594">
    <property type="term" value="P:establishment of protein localization to organelle"/>
    <property type="evidence" value="ECO:0007669"/>
    <property type="project" value="TreeGrafter"/>
</dbReference>
<dbReference type="Gene3D" id="2.40.160.110">
    <property type="match status" value="1"/>
</dbReference>
<feature type="signal peptide" evidence="8">
    <location>
        <begin position="1"/>
        <end position="32"/>
    </location>
</feature>
<evidence type="ECO:0000256" key="3">
    <source>
        <dbReference type="ARBA" id="ARBA00022729"/>
    </source>
</evidence>
<evidence type="ECO:0000256" key="8">
    <source>
        <dbReference type="SAM" id="SignalP"/>
    </source>
</evidence>
<evidence type="ECO:0000313" key="9">
    <source>
        <dbReference type="EMBL" id="KAJ8030881.1"/>
    </source>
</evidence>
<keyword evidence="4 7" id="KW-1133">Transmembrane helix</keyword>
<dbReference type="PANTHER" id="PTHR11506:SF35">
    <property type="entry name" value="LYSOSOME-ASSOCIATED MEMBRANE GLYCOPROTEIN 5"/>
    <property type="match status" value="1"/>
</dbReference>
<protein>
    <submittedName>
        <fullName evidence="9">Uncharacterized protein</fullName>
    </submittedName>
</protein>
<dbReference type="GO" id="GO:0005886">
    <property type="term" value="C:plasma membrane"/>
    <property type="evidence" value="ECO:0007669"/>
    <property type="project" value="TreeGrafter"/>
</dbReference>
<feature type="chain" id="PRO_5040130328" evidence="8">
    <location>
        <begin position="33"/>
        <end position="224"/>
    </location>
</feature>
<gene>
    <name evidence="9" type="ORF">HOLleu_27422</name>
</gene>
<keyword evidence="3 8" id="KW-0732">Signal</keyword>
<comment type="caution">
    <text evidence="9">The sequence shown here is derived from an EMBL/GenBank/DDBJ whole genome shotgun (WGS) entry which is preliminary data.</text>
</comment>
<keyword evidence="6" id="KW-0325">Glycoprotein</keyword>
<evidence type="ECO:0000313" key="10">
    <source>
        <dbReference type="Proteomes" id="UP001152320"/>
    </source>
</evidence>
<dbReference type="Proteomes" id="UP001152320">
    <property type="component" value="Chromosome 13"/>
</dbReference>
<feature type="transmembrane region" description="Helical" evidence="7">
    <location>
        <begin position="186"/>
        <end position="211"/>
    </location>
</feature>
<reference evidence="9" key="1">
    <citation type="submission" date="2021-10" db="EMBL/GenBank/DDBJ databases">
        <title>Tropical sea cucumber genome reveals ecological adaptation and Cuvierian tubules defense mechanism.</title>
        <authorList>
            <person name="Chen T."/>
        </authorList>
    </citation>
    <scope>NUCLEOTIDE SEQUENCE</scope>
    <source>
        <strain evidence="9">Nanhai2018</strain>
        <tissue evidence="9">Muscle</tissue>
    </source>
</reference>
<sequence length="224" mass="24639">MTTIMISKNMYFTAVLITVLSTLNLSCTVALASSPDPPQWTVRDDNNKICMLMAMNATIQYGREILIPSSATASRQTGSCDSKMALFTLEWPSEDGYTYKMTTAFKAEGNSYKMVEVNGTASRGFSFSSWSDKDSSFPSASIGNSMTCQLFDSGTVYFTEYKFQPFAQLSKEQYGKAEACSFGSGLWVYVVFVAIVIIAIAVVAAIVLVIVKVVKSKRRYSVMQ</sequence>
<evidence type="ECO:0000256" key="4">
    <source>
        <dbReference type="ARBA" id="ARBA00022989"/>
    </source>
</evidence>
<dbReference type="OrthoDB" id="10535228at2759"/>
<evidence type="ECO:0000256" key="1">
    <source>
        <dbReference type="ARBA" id="ARBA00004251"/>
    </source>
</evidence>
<organism evidence="9 10">
    <name type="scientific">Holothuria leucospilota</name>
    <name type="common">Black long sea cucumber</name>
    <name type="synonym">Mertensiothuria leucospilota</name>
    <dbReference type="NCBI Taxonomy" id="206669"/>
    <lineage>
        <taxon>Eukaryota</taxon>
        <taxon>Metazoa</taxon>
        <taxon>Echinodermata</taxon>
        <taxon>Eleutherozoa</taxon>
        <taxon>Echinozoa</taxon>
        <taxon>Holothuroidea</taxon>
        <taxon>Aspidochirotacea</taxon>
        <taxon>Aspidochirotida</taxon>
        <taxon>Holothuriidae</taxon>
        <taxon>Holothuria</taxon>
    </lineage>
</organism>
<evidence type="ECO:0000256" key="2">
    <source>
        <dbReference type="ARBA" id="ARBA00022692"/>
    </source>
</evidence>
<keyword evidence="10" id="KW-1185">Reference proteome</keyword>
<proteinExistence type="predicted"/>
<keyword evidence="5 7" id="KW-0472">Membrane</keyword>